<keyword evidence="3" id="KW-1185">Reference proteome</keyword>
<sequence>MDIFGTIINLLFFVLMIYLISRVAHFMNNTKIRLDEIERKLDEILKSSSNKEN</sequence>
<dbReference type="EMBL" id="JAUSUD010000001">
    <property type="protein sequence ID" value="MDQ0229082.1"/>
    <property type="molecule type" value="Genomic_DNA"/>
</dbReference>
<evidence type="ECO:0000313" key="2">
    <source>
        <dbReference type="EMBL" id="MDQ0229082.1"/>
    </source>
</evidence>
<organism evidence="2 3">
    <name type="scientific">Metabacillus malikii</name>
    <dbReference type="NCBI Taxonomy" id="1504265"/>
    <lineage>
        <taxon>Bacteria</taxon>
        <taxon>Bacillati</taxon>
        <taxon>Bacillota</taxon>
        <taxon>Bacilli</taxon>
        <taxon>Bacillales</taxon>
        <taxon>Bacillaceae</taxon>
        <taxon>Metabacillus</taxon>
    </lineage>
</organism>
<comment type="caution">
    <text evidence="2">The sequence shown here is derived from an EMBL/GenBank/DDBJ whole genome shotgun (WGS) entry which is preliminary data.</text>
</comment>
<feature type="transmembrane region" description="Helical" evidence="1">
    <location>
        <begin position="6"/>
        <end position="24"/>
    </location>
</feature>
<keyword evidence="1" id="KW-0472">Membrane</keyword>
<name>A0ABT9ZA16_9BACI</name>
<gene>
    <name evidence="2" type="ORF">J2S19_000332</name>
</gene>
<reference evidence="2 3" key="1">
    <citation type="submission" date="2023-07" db="EMBL/GenBank/DDBJ databases">
        <title>Genomic Encyclopedia of Type Strains, Phase IV (KMG-IV): sequencing the most valuable type-strain genomes for metagenomic binning, comparative biology and taxonomic classification.</title>
        <authorList>
            <person name="Goeker M."/>
        </authorList>
    </citation>
    <scope>NUCLEOTIDE SEQUENCE [LARGE SCALE GENOMIC DNA]</scope>
    <source>
        <strain evidence="2 3">DSM 29005</strain>
    </source>
</reference>
<accession>A0ABT9ZA16</accession>
<evidence type="ECO:0000256" key="1">
    <source>
        <dbReference type="SAM" id="Phobius"/>
    </source>
</evidence>
<keyword evidence="1" id="KW-0812">Transmembrane</keyword>
<keyword evidence="1" id="KW-1133">Transmembrane helix</keyword>
<proteinExistence type="predicted"/>
<protein>
    <submittedName>
        <fullName evidence="2">Tetrahydromethanopterin S-methyltransferase subunit G</fullName>
    </submittedName>
</protein>
<evidence type="ECO:0000313" key="3">
    <source>
        <dbReference type="Proteomes" id="UP001234495"/>
    </source>
</evidence>
<dbReference type="Proteomes" id="UP001234495">
    <property type="component" value="Unassembled WGS sequence"/>
</dbReference>